<evidence type="ECO:0000313" key="2">
    <source>
        <dbReference type="Proteomes" id="UP001223547"/>
    </source>
</evidence>
<reference evidence="1 2" key="1">
    <citation type="submission" date="2023-05" db="EMBL/GenBank/DDBJ databases">
        <title>Marinobacter albus sp. nov., a marine bacterium isolated from sand in a coastal intertidal zone of huludao.</title>
        <authorList>
            <person name="Deng T."/>
        </authorList>
    </citation>
    <scope>NUCLEOTIDE SEQUENCE [LARGE SCALE GENOMIC DNA]</scope>
    <source>
        <strain evidence="1 2">M216</strain>
    </source>
</reference>
<name>A0ABT7HBV5_9GAMM</name>
<comment type="caution">
    <text evidence="1">The sequence shown here is derived from an EMBL/GenBank/DDBJ whole genome shotgun (WGS) entry which is preliminary data.</text>
</comment>
<sequence>MLLCPVSWAGAAAPFESTRDYILWYRNFDSPAINALVNLALRKTPEYGSFRLVRSQDLSQGRVLRELSRSRSRLVDIANVATSRERERFLAAVPIPIDGGLLGFRVCVVRPEHLPLFREIRTLEDLEESGIRIGQGTHWPDTEVLRANNIEVVTHTRYEILFSMLRNDRFECFARGASEVLYDLEVEADPNLVIEPDILLAYAMPSYLFVAPEDKQTAHRLQLGMERAILDGSFAEFLRTYYGRAVQELDLPHRRILVLENPYLSEESGNVGRQTLESLRHRLDILSR</sequence>
<keyword evidence="2" id="KW-1185">Reference proteome</keyword>
<proteinExistence type="predicted"/>
<dbReference type="Proteomes" id="UP001223547">
    <property type="component" value="Unassembled WGS sequence"/>
</dbReference>
<dbReference type="SUPFAM" id="SSF53850">
    <property type="entry name" value="Periplasmic binding protein-like II"/>
    <property type="match status" value="1"/>
</dbReference>
<dbReference type="EMBL" id="JASSQD010000001">
    <property type="protein sequence ID" value="MDK9557866.1"/>
    <property type="molecule type" value="Genomic_DNA"/>
</dbReference>
<accession>A0ABT7HBV5</accession>
<organism evidence="1 2">
    <name type="scientific">Marinobacter albus</name>
    <dbReference type="NCBI Taxonomy" id="3030833"/>
    <lineage>
        <taxon>Bacteria</taxon>
        <taxon>Pseudomonadati</taxon>
        <taxon>Pseudomonadota</taxon>
        <taxon>Gammaproteobacteria</taxon>
        <taxon>Pseudomonadales</taxon>
        <taxon>Marinobacteraceae</taxon>
        <taxon>Marinobacter</taxon>
    </lineage>
</organism>
<gene>
    <name evidence="1" type="ORF">QQF73_09550</name>
</gene>
<evidence type="ECO:0000313" key="1">
    <source>
        <dbReference type="EMBL" id="MDK9557866.1"/>
    </source>
</evidence>
<protein>
    <submittedName>
        <fullName evidence="1">Transporter substrate-binding domain-containing protein</fullName>
    </submittedName>
</protein>